<keyword evidence="4 6" id="KW-1133">Transmembrane helix</keyword>
<proteinExistence type="predicted"/>
<feature type="transmembrane region" description="Helical" evidence="6">
    <location>
        <begin position="149"/>
        <end position="181"/>
    </location>
</feature>
<evidence type="ECO:0000313" key="9">
    <source>
        <dbReference type="Proteomes" id="UP000631114"/>
    </source>
</evidence>
<feature type="transmembrane region" description="Helical" evidence="6">
    <location>
        <begin position="54"/>
        <end position="71"/>
    </location>
</feature>
<evidence type="ECO:0000256" key="1">
    <source>
        <dbReference type="ARBA" id="ARBA00004477"/>
    </source>
</evidence>
<dbReference type="GO" id="GO:0005789">
    <property type="term" value="C:endoplasmic reticulum membrane"/>
    <property type="evidence" value="ECO:0007669"/>
    <property type="project" value="UniProtKB-SubCell"/>
</dbReference>
<accession>A0A835HG58</accession>
<dbReference type="PANTHER" id="PTHR10994">
    <property type="entry name" value="RETICULON"/>
    <property type="match status" value="1"/>
</dbReference>
<dbReference type="Proteomes" id="UP000631114">
    <property type="component" value="Unassembled WGS sequence"/>
</dbReference>
<evidence type="ECO:0000256" key="6">
    <source>
        <dbReference type="RuleBase" id="RU363132"/>
    </source>
</evidence>
<feature type="domain" description="Reticulon" evidence="7">
    <location>
        <begin position="45"/>
        <end position="187"/>
    </location>
</feature>
<keyword evidence="5 6" id="KW-0472">Membrane</keyword>
<evidence type="ECO:0000313" key="8">
    <source>
        <dbReference type="EMBL" id="KAF9597692.1"/>
    </source>
</evidence>
<comment type="subcellular location">
    <subcellularLocation>
        <location evidence="1 6">Endoplasmic reticulum membrane</location>
        <topology evidence="1 6">Multi-pass membrane protein</topology>
    </subcellularLocation>
</comment>
<keyword evidence="2 6" id="KW-0812">Transmembrane</keyword>
<keyword evidence="3 6" id="KW-0256">Endoplasmic reticulum</keyword>
<gene>
    <name evidence="8" type="ORF">IFM89_021170</name>
</gene>
<feature type="transmembrane region" description="Helical" evidence="6">
    <location>
        <begin position="77"/>
        <end position="95"/>
    </location>
</feature>
<dbReference type="InterPro" id="IPR045064">
    <property type="entry name" value="Reticulon-like"/>
</dbReference>
<organism evidence="8 9">
    <name type="scientific">Coptis chinensis</name>
    <dbReference type="NCBI Taxonomy" id="261450"/>
    <lineage>
        <taxon>Eukaryota</taxon>
        <taxon>Viridiplantae</taxon>
        <taxon>Streptophyta</taxon>
        <taxon>Embryophyta</taxon>
        <taxon>Tracheophyta</taxon>
        <taxon>Spermatophyta</taxon>
        <taxon>Magnoliopsida</taxon>
        <taxon>Ranunculales</taxon>
        <taxon>Ranunculaceae</taxon>
        <taxon>Coptidoideae</taxon>
        <taxon>Coptis</taxon>
    </lineage>
</organism>
<dbReference type="GO" id="GO:0009617">
    <property type="term" value="P:response to bacterium"/>
    <property type="evidence" value="ECO:0007669"/>
    <property type="project" value="InterPro"/>
</dbReference>
<name>A0A835HG58_9MAGN</name>
<dbReference type="OrthoDB" id="567788at2759"/>
<evidence type="ECO:0000256" key="4">
    <source>
        <dbReference type="ARBA" id="ARBA00022989"/>
    </source>
</evidence>
<keyword evidence="9" id="KW-1185">Reference proteome</keyword>
<dbReference type="PROSITE" id="PS50845">
    <property type="entry name" value="RETICULON"/>
    <property type="match status" value="1"/>
</dbReference>
<dbReference type="AlphaFoldDB" id="A0A835HG58"/>
<evidence type="ECO:0000256" key="3">
    <source>
        <dbReference type="ARBA" id="ARBA00022824"/>
    </source>
</evidence>
<dbReference type="EMBL" id="JADFTS010000007">
    <property type="protein sequence ID" value="KAF9597692.1"/>
    <property type="molecule type" value="Genomic_DNA"/>
</dbReference>
<protein>
    <recommendedName>
        <fullName evidence="6">Reticulon-like protein</fullName>
    </recommendedName>
</protein>
<dbReference type="PANTHER" id="PTHR10994:SF67">
    <property type="entry name" value="RETICULON-LIKE PROTEIN B16"/>
    <property type="match status" value="1"/>
</dbReference>
<sequence length="319" mass="37188">MECPKDPCDLEFSRRDGVNEDCTSAAYRLFDRQRPMHQIMGGGKAADVIMWKRWRVSVGIIVVATIAWLVFEWSELSFLSISSDVLLVTVVIQFLRANLATLRNRQLKPLPELELSEEMVNSAAASFRVKINYTLLMAHDITIGKDFRLFFKVVVCLWLLSVTGSFFSFFTLAYIGMLYYFEYSFFYSSQSPRNYYVDYDSGLVRCSQAEKVYNCKDLNYSTQYHFKFVCIPTVCNQSLLPQFMDLYRLQPEFLKLHNFRLKECLGLGMRIHNAFERPSEAAGYGFSRFRLHFYPCPQSWLSFFNNSFFSLFGSRTKAL</sequence>
<evidence type="ECO:0000256" key="2">
    <source>
        <dbReference type="ARBA" id="ARBA00022692"/>
    </source>
</evidence>
<comment type="caution">
    <text evidence="8">The sequence shown here is derived from an EMBL/GenBank/DDBJ whole genome shotgun (WGS) entry which is preliminary data.</text>
</comment>
<evidence type="ECO:0000256" key="5">
    <source>
        <dbReference type="ARBA" id="ARBA00023136"/>
    </source>
</evidence>
<dbReference type="InterPro" id="IPR003388">
    <property type="entry name" value="Reticulon"/>
</dbReference>
<reference evidence="8 9" key="1">
    <citation type="submission" date="2020-10" db="EMBL/GenBank/DDBJ databases">
        <title>The Coptis chinensis genome and diversification of protoberbering-type alkaloids.</title>
        <authorList>
            <person name="Wang B."/>
            <person name="Shu S."/>
            <person name="Song C."/>
            <person name="Liu Y."/>
        </authorList>
    </citation>
    <scope>NUCLEOTIDE SEQUENCE [LARGE SCALE GENOMIC DNA]</scope>
    <source>
        <strain evidence="8">HL-2020</strain>
        <tissue evidence="8">Leaf</tissue>
    </source>
</reference>
<evidence type="ECO:0000259" key="7">
    <source>
        <dbReference type="PROSITE" id="PS50845"/>
    </source>
</evidence>
<dbReference type="Pfam" id="PF02453">
    <property type="entry name" value="Reticulon"/>
    <property type="match status" value="1"/>
</dbReference>